<evidence type="ECO:0000256" key="4">
    <source>
        <dbReference type="ARBA" id="ARBA00022737"/>
    </source>
</evidence>
<reference evidence="9" key="1">
    <citation type="submission" date="2011-10" db="EMBL/GenBank/DDBJ databases">
        <title>The complete genome of chromosome of Thermovirga lienii DSM 17291.</title>
        <authorList>
            <consortium name="US DOE Joint Genome Institute (JGI-PGF)"/>
            <person name="Lucas S."/>
            <person name="Copeland A."/>
            <person name="Lapidus A."/>
            <person name="Glavina del Rio T."/>
            <person name="Dalin E."/>
            <person name="Tice H."/>
            <person name="Bruce D."/>
            <person name="Goodwin L."/>
            <person name="Pitluck S."/>
            <person name="Peters L."/>
            <person name="Mikhailova N."/>
            <person name="Saunders E."/>
            <person name="Kyrpides N."/>
            <person name="Mavromatis K."/>
            <person name="Ivanova N."/>
            <person name="Last F.I."/>
            <person name="Brettin T."/>
            <person name="Detter J.C."/>
            <person name="Han C."/>
            <person name="Larimer F."/>
            <person name="Land M."/>
            <person name="Hauser L."/>
            <person name="Markowitz V."/>
            <person name="Cheng J.-F."/>
            <person name="Hugenholtz P."/>
            <person name="Woyke T."/>
            <person name="Wu D."/>
            <person name="Spring S."/>
            <person name="Schroeder M."/>
            <person name="Brambilla E.-M."/>
            <person name="Klenk H.-P."/>
            <person name="Eisen J.A."/>
        </authorList>
    </citation>
    <scope>NUCLEOTIDE SEQUENCE [LARGE SCALE GENOMIC DNA]</scope>
    <source>
        <strain evidence="9">ATCC BAA-1197 / DSM 17291 / Cas60314</strain>
    </source>
</reference>
<keyword evidence="4" id="KW-0677">Repeat</keyword>
<dbReference type="eggNOG" id="COG1144">
    <property type="taxonomic scope" value="Bacteria"/>
</dbReference>
<evidence type="ECO:0000256" key="3">
    <source>
        <dbReference type="ARBA" id="ARBA00022723"/>
    </source>
</evidence>
<dbReference type="STRING" id="580340.Tlie_1115"/>
<accession>G7V565</accession>
<feature type="domain" description="4Fe-4S ferredoxin-type" evidence="7">
    <location>
        <begin position="61"/>
        <end position="91"/>
    </location>
</feature>
<dbReference type="EMBL" id="CP003096">
    <property type="protein sequence ID" value="AER66848.1"/>
    <property type="molecule type" value="Genomic_DNA"/>
</dbReference>
<evidence type="ECO:0000259" key="7">
    <source>
        <dbReference type="PROSITE" id="PS51379"/>
    </source>
</evidence>
<evidence type="ECO:0000313" key="8">
    <source>
        <dbReference type="EMBL" id="AER66848.1"/>
    </source>
</evidence>
<evidence type="ECO:0000313" key="9">
    <source>
        <dbReference type="Proteomes" id="UP000005868"/>
    </source>
</evidence>
<dbReference type="AlphaFoldDB" id="G7V565"/>
<dbReference type="InterPro" id="IPR017896">
    <property type="entry name" value="4Fe4S_Fe-S-bd"/>
</dbReference>
<comment type="cofactor">
    <cofactor evidence="1">
        <name>[4Fe-4S] cluster</name>
        <dbReference type="ChEBI" id="CHEBI:49883"/>
    </cofactor>
</comment>
<dbReference type="PANTHER" id="PTHR43724">
    <property type="entry name" value="PYRUVATE SYNTHASE SUBUNIT PORD"/>
    <property type="match status" value="1"/>
</dbReference>
<dbReference type="InterPro" id="IPR011898">
    <property type="entry name" value="PorD_KorD"/>
</dbReference>
<evidence type="ECO:0000256" key="6">
    <source>
        <dbReference type="ARBA" id="ARBA00023014"/>
    </source>
</evidence>
<dbReference type="Pfam" id="PF14697">
    <property type="entry name" value="Fer4_21"/>
    <property type="match status" value="1"/>
</dbReference>
<dbReference type="PANTHER" id="PTHR43724:SF1">
    <property type="entry name" value="PYRUVATE SYNTHASE SUBUNIT PORD"/>
    <property type="match status" value="1"/>
</dbReference>
<dbReference type="InterPro" id="IPR017900">
    <property type="entry name" value="4Fe4S_Fe_S_CS"/>
</dbReference>
<evidence type="ECO:0000256" key="1">
    <source>
        <dbReference type="ARBA" id="ARBA00001966"/>
    </source>
</evidence>
<dbReference type="Proteomes" id="UP000005868">
    <property type="component" value="Chromosome"/>
</dbReference>
<dbReference type="GO" id="GO:0051539">
    <property type="term" value="F:4 iron, 4 sulfur cluster binding"/>
    <property type="evidence" value="ECO:0007669"/>
    <property type="project" value="UniProtKB-KW"/>
</dbReference>
<keyword evidence="2" id="KW-0004">4Fe-4S</keyword>
<feature type="domain" description="4Fe-4S ferredoxin-type" evidence="7">
    <location>
        <begin position="31"/>
        <end position="60"/>
    </location>
</feature>
<keyword evidence="6" id="KW-0411">Iron-sulfur</keyword>
<dbReference type="GO" id="GO:0016625">
    <property type="term" value="F:oxidoreductase activity, acting on the aldehyde or oxo group of donors, iron-sulfur protein as acceptor"/>
    <property type="evidence" value="ECO:0007669"/>
    <property type="project" value="InterPro"/>
</dbReference>
<reference evidence="8 9" key="2">
    <citation type="journal article" date="2012" name="Stand. Genomic Sci.">
        <title>Genome sequence of the moderately thermophilic, amino-acid-degrading and sulfur-reducing bacterium Thermovirga lienii type strain (Cas60314(T)).</title>
        <authorList>
            <person name="Goker M."/>
            <person name="Saunders E."/>
            <person name="Lapidus A."/>
            <person name="Nolan M."/>
            <person name="Lucas S."/>
            <person name="Hammon N."/>
            <person name="Deshpande S."/>
            <person name="Cheng J.F."/>
            <person name="Han C."/>
            <person name="Tapia R."/>
            <person name="Goodwin L.A."/>
            <person name="Pitluck S."/>
            <person name="Liolios K."/>
            <person name="Mavromatis K."/>
            <person name="Pagani I."/>
            <person name="Ivanova N."/>
            <person name="Mikhailova N."/>
            <person name="Pati A."/>
            <person name="Chen A."/>
            <person name="Palaniappan K."/>
            <person name="Land M."/>
            <person name="Chang Y.J."/>
            <person name="Jeffries C.D."/>
            <person name="Brambilla E.M."/>
            <person name="Rohde M."/>
            <person name="Spring S."/>
            <person name="Detter J.C."/>
            <person name="Woyke T."/>
            <person name="Bristow J."/>
            <person name="Eisen J.A."/>
            <person name="Markowitz V."/>
            <person name="Hugenholtz P."/>
            <person name="Kyrpides N.C."/>
            <person name="Klenk H.P."/>
        </authorList>
    </citation>
    <scope>NUCLEOTIDE SEQUENCE [LARGE SCALE GENOMIC DNA]</scope>
    <source>
        <strain evidence="9">ATCC BAA-1197 / DSM 17291 / Cas60314</strain>
    </source>
</reference>
<evidence type="ECO:0000256" key="2">
    <source>
        <dbReference type="ARBA" id="ARBA00022485"/>
    </source>
</evidence>
<keyword evidence="5" id="KW-0408">Iron</keyword>
<gene>
    <name evidence="8" type="ordered locus">Tlie_1115</name>
</gene>
<dbReference type="PROSITE" id="PS51379">
    <property type="entry name" value="4FE4S_FER_2"/>
    <property type="match status" value="2"/>
</dbReference>
<keyword evidence="3" id="KW-0479">Metal-binding</keyword>
<dbReference type="KEGG" id="tli:Tlie_1115"/>
<dbReference type="GO" id="GO:0046872">
    <property type="term" value="F:metal ion binding"/>
    <property type="evidence" value="ECO:0007669"/>
    <property type="project" value="UniProtKB-KW"/>
</dbReference>
<organism evidence="8 9">
    <name type="scientific">Thermovirga lienii (strain ATCC BAA-1197 / DSM 17291 / Cas60314)</name>
    <dbReference type="NCBI Taxonomy" id="580340"/>
    <lineage>
        <taxon>Bacteria</taxon>
        <taxon>Thermotogati</taxon>
        <taxon>Synergistota</taxon>
        <taxon>Synergistia</taxon>
        <taxon>Synergistales</taxon>
        <taxon>Thermovirgaceae</taxon>
        <taxon>Thermovirga</taxon>
    </lineage>
</organism>
<protein>
    <submittedName>
        <fullName evidence="8">Pyruvate ferredoxin/flavodoxin oxidoreductase, delta subunit</fullName>
    </submittedName>
</protein>
<sequence>MKLKGWKDLPPATVVPAATAEQVETGQWRSIRPVWDESKCIHCLQCWIQCPDRSIKANEEGKVTGVDYFYCKGCGVCAKVCPKDAIEMRPESDFI</sequence>
<dbReference type="Gene3D" id="3.30.70.20">
    <property type="match status" value="1"/>
</dbReference>
<proteinExistence type="predicted"/>
<dbReference type="OrthoDB" id="9794954at2"/>
<keyword evidence="9" id="KW-1185">Reference proteome</keyword>
<evidence type="ECO:0000256" key="5">
    <source>
        <dbReference type="ARBA" id="ARBA00023004"/>
    </source>
</evidence>
<dbReference type="PROSITE" id="PS00198">
    <property type="entry name" value="4FE4S_FER_1"/>
    <property type="match status" value="1"/>
</dbReference>
<dbReference type="NCBIfam" id="TIGR02179">
    <property type="entry name" value="PorD_KorD"/>
    <property type="match status" value="1"/>
</dbReference>
<dbReference type="HOGENOM" id="CLU_139698_1_1_0"/>
<dbReference type="SUPFAM" id="SSF54862">
    <property type="entry name" value="4Fe-4S ferredoxins"/>
    <property type="match status" value="1"/>
</dbReference>
<name>G7V565_THELD</name>
<keyword evidence="8" id="KW-0670">Pyruvate</keyword>